<comment type="similarity">
    <text evidence="1">Belongs to the SGT1 family.</text>
</comment>
<proteinExistence type="inferred from homology"/>
<dbReference type="PROSITE" id="PS51203">
    <property type="entry name" value="CS"/>
    <property type="match status" value="1"/>
</dbReference>
<accession>A0A0W0CS79</accession>
<dbReference type="Gene3D" id="2.60.40.790">
    <property type="match status" value="1"/>
</dbReference>
<dbReference type="InterPro" id="IPR044563">
    <property type="entry name" value="Sgt1-like"/>
</dbReference>
<dbReference type="OMA" id="KIREDWY"/>
<protein>
    <submittedName>
        <fullName evidence="5">Protein SGT1</fullName>
    </submittedName>
</protein>
<evidence type="ECO:0000313" key="5">
    <source>
        <dbReference type="EMBL" id="KTB02891.1"/>
    </source>
</evidence>
<evidence type="ECO:0000256" key="2">
    <source>
        <dbReference type="SAM" id="MobiDB-lite"/>
    </source>
</evidence>
<feature type="compositionally biased region" description="Low complexity" evidence="2">
    <location>
        <begin position="280"/>
        <end position="289"/>
    </location>
</feature>
<dbReference type="Pfam" id="PF05002">
    <property type="entry name" value="SGS"/>
    <property type="match status" value="1"/>
</dbReference>
<evidence type="ECO:0000313" key="6">
    <source>
        <dbReference type="EMBL" id="KTB12710.1"/>
    </source>
</evidence>
<comment type="caution">
    <text evidence="5">The sequence shown here is derived from an EMBL/GenBank/DDBJ whole genome shotgun (WGS) entry which is preliminary data.</text>
</comment>
<sequence>MPIEKDLKVAYDVLYEEGDPKRALELYNRILKESPKALNALIYKAACYEKLYFGDKQYRTVETLDEAKSCLAEAEDVAMERGDRAKIGLVYFRFFVHHFNLKYYKMAETYLKRAKSYGYADPTLALWEDKLKNKLAKMNSEHGDDTDKKGKSDLDVPTEAVKTINIDDTKPTPPDMKVRTDWYQSTDKLTVSFFTTILPANKDSMDIKIEGLHLSISYPIPDKGSEFQYNIDLAHNVDPQEYSVIVMSKKFEITFKKLENIKWKSLEYEANTNDLHIPPTATTNATGNNRDSLSYPNSSKKKIDWSKIDIDDDETDQNQSTDAFFQQLYADADPDTRRAMMKSFIESNGTTLNTNWEEVKKAPVETSLPEGQELKEW</sequence>
<dbReference type="CDD" id="cd06466">
    <property type="entry name" value="p23_CS_SGT1_like"/>
    <property type="match status" value="1"/>
</dbReference>
<dbReference type="VEuPathDB" id="FungiDB:B1J91_L10230g"/>
<feature type="region of interest" description="Disordered" evidence="2">
    <location>
        <begin position="279"/>
        <end position="299"/>
    </location>
</feature>
<dbReference type="SUPFAM" id="SSF49764">
    <property type="entry name" value="HSP20-like chaperones"/>
    <property type="match status" value="1"/>
</dbReference>
<feature type="domain" description="SGS" evidence="3">
    <location>
        <begin position="294"/>
        <end position="377"/>
    </location>
</feature>
<dbReference type="EMBL" id="LLZZ01000017">
    <property type="protein sequence ID" value="KTB12710.1"/>
    <property type="molecule type" value="Genomic_DNA"/>
</dbReference>
<dbReference type="InterPro" id="IPR008978">
    <property type="entry name" value="HSP20-like_chaperone"/>
</dbReference>
<evidence type="ECO:0000259" key="4">
    <source>
        <dbReference type="PROSITE" id="PS51203"/>
    </source>
</evidence>
<organism evidence="5 7">
    <name type="scientific">Candida glabrata</name>
    <name type="common">Yeast</name>
    <name type="synonym">Torulopsis glabrata</name>
    <dbReference type="NCBI Taxonomy" id="5478"/>
    <lineage>
        <taxon>Eukaryota</taxon>
        <taxon>Fungi</taxon>
        <taxon>Dikarya</taxon>
        <taxon>Ascomycota</taxon>
        <taxon>Saccharomycotina</taxon>
        <taxon>Saccharomycetes</taxon>
        <taxon>Saccharomycetales</taxon>
        <taxon>Saccharomycetaceae</taxon>
        <taxon>Nakaseomyces</taxon>
    </lineage>
</organism>
<name>A0A0W0CS79_CANGB</name>
<evidence type="ECO:0000259" key="3">
    <source>
        <dbReference type="PROSITE" id="PS51048"/>
    </source>
</evidence>
<dbReference type="PANTHER" id="PTHR45862">
    <property type="entry name" value="PROTEIN SGT1 HOMOLOG"/>
    <property type="match status" value="1"/>
</dbReference>
<dbReference type="GO" id="GO:0051087">
    <property type="term" value="F:protein-folding chaperone binding"/>
    <property type="evidence" value="ECO:0007669"/>
    <property type="project" value="InterPro"/>
</dbReference>
<dbReference type="VEuPathDB" id="FungiDB:CAGL0L10230g"/>
<dbReference type="PROSITE" id="PS51048">
    <property type="entry name" value="SGS"/>
    <property type="match status" value="1"/>
</dbReference>
<gene>
    <name evidence="5" type="ORF">AO440_004735</name>
    <name evidence="6" type="ORF">AO440_005837</name>
</gene>
<dbReference type="AlphaFoldDB" id="A0A0W0CS79"/>
<feature type="domain" description="CS" evidence="4">
    <location>
        <begin position="175"/>
        <end position="267"/>
    </location>
</feature>
<dbReference type="VEuPathDB" id="FungiDB:GVI51_L10197"/>
<dbReference type="Proteomes" id="UP000054886">
    <property type="component" value="Unassembled WGS sequence"/>
</dbReference>
<dbReference type="VEuPathDB" id="FungiDB:GWK60_L14223"/>
<evidence type="ECO:0000256" key="1">
    <source>
        <dbReference type="ARBA" id="ARBA00008509"/>
    </source>
</evidence>
<dbReference type="Pfam" id="PF04969">
    <property type="entry name" value="CS"/>
    <property type="match status" value="1"/>
</dbReference>
<dbReference type="InterPro" id="IPR007699">
    <property type="entry name" value="SGS_dom"/>
</dbReference>
<evidence type="ECO:0000313" key="7">
    <source>
        <dbReference type="Proteomes" id="UP000054886"/>
    </source>
</evidence>
<dbReference type="EMBL" id="LLZZ01000122">
    <property type="protein sequence ID" value="KTB02891.1"/>
    <property type="molecule type" value="Genomic_DNA"/>
</dbReference>
<reference evidence="5 7" key="1">
    <citation type="submission" date="2015-10" db="EMBL/GenBank/DDBJ databases">
        <title>Draft genomes sequences of Candida glabrata isolates 1A, 1B, 2A, 2B, 3A and 3B.</title>
        <authorList>
            <person name="Haavelsrud O.E."/>
            <person name="Gaustad P."/>
        </authorList>
    </citation>
    <scope>NUCLEOTIDE SEQUENCE [LARGE SCALE GENOMIC DNA]</scope>
    <source>
        <strain evidence="5">910700640</strain>
    </source>
</reference>
<dbReference type="SUPFAM" id="SSF48452">
    <property type="entry name" value="TPR-like"/>
    <property type="match status" value="1"/>
</dbReference>
<dbReference type="OrthoDB" id="1898560at2759"/>
<dbReference type="InterPro" id="IPR011990">
    <property type="entry name" value="TPR-like_helical_dom_sf"/>
</dbReference>
<dbReference type="InterPro" id="IPR007052">
    <property type="entry name" value="CS_dom"/>
</dbReference>
<dbReference type="Gene3D" id="1.25.40.10">
    <property type="entry name" value="Tetratricopeptide repeat domain"/>
    <property type="match status" value="1"/>
</dbReference>